<evidence type="ECO:0000256" key="4">
    <source>
        <dbReference type="ARBA" id="ARBA00022723"/>
    </source>
</evidence>
<dbReference type="InterPro" id="IPR002401">
    <property type="entry name" value="Cyt_P450_E_grp-I"/>
</dbReference>
<keyword evidence="9" id="KW-1185">Reference proteome</keyword>
<evidence type="ECO:0000256" key="7">
    <source>
        <dbReference type="ARBA" id="ARBA00023033"/>
    </source>
</evidence>
<dbReference type="OrthoDB" id="6692864at2759"/>
<organism evidence="8 9">
    <name type="scientific">Candolleomyces eurysporus</name>
    <dbReference type="NCBI Taxonomy" id="2828524"/>
    <lineage>
        <taxon>Eukaryota</taxon>
        <taxon>Fungi</taxon>
        <taxon>Dikarya</taxon>
        <taxon>Basidiomycota</taxon>
        <taxon>Agaricomycotina</taxon>
        <taxon>Agaricomycetes</taxon>
        <taxon>Agaricomycetidae</taxon>
        <taxon>Agaricales</taxon>
        <taxon>Agaricineae</taxon>
        <taxon>Psathyrellaceae</taxon>
        <taxon>Candolleomyces</taxon>
    </lineage>
</organism>
<dbReference type="Pfam" id="PF00067">
    <property type="entry name" value="p450"/>
    <property type="match status" value="1"/>
</dbReference>
<dbReference type="Proteomes" id="UP001140091">
    <property type="component" value="Unassembled WGS sequence"/>
</dbReference>
<evidence type="ECO:0000256" key="6">
    <source>
        <dbReference type="ARBA" id="ARBA00023004"/>
    </source>
</evidence>
<comment type="similarity">
    <text evidence="3">Belongs to the cytochrome P450 family.</text>
</comment>
<evidence type="ECO:0000256" key="5">
    <source>
        <dbReference type="ARBA" id="ARBA00023002"/>
    </source>
</evidence>
<name>A0A9W8JA08_9AGAR</name>
<dbReference type="GO" id="GO:0005506">
    <property type="term" value="F:iron ion binding"/>
    <property type="evidence" value="ECO:0007669"/>
    <property type="project" value="InterPro"/>
</dbReference>
<dbReference type="InterPro" id="IPR050121">
    <property type="entry name" value="Cytochrome_P450_monoxygenase"/>
</dbReference>
<proteinExistence type="inferred from homology"/>
<dbReference type="GO" id="GO:0020037">
    <property type="term" value="F:heme binding"/>
    <property type="evidence" value="ECO:0007669"/>
    <property type="project" value="InterPro"/>
</dbReference>
<evidence type="ECO:0000256" key="1">
    <source>
        <dbReference type="ARBA" id="ARBA00001971"/>
    </source>
</evidence>
<comment type="caution">
    <text evidence="8">The sequence shown here is derived from an EMBL/GenBank/DDBJ whole genome shotgun (WGS) entry which is preliminary data.</text>
</comment>
<evidence type="ECO:0000256" key="3">
    <source>
        <dbReference type="ARBA" id="ARBA00010617"/>
    </source>
</evidence>
<dbReference type="InterPro" id="IPR036396">
    <property type="entry name" value="Cyt_P450_sf"/>
</dbReference>
<comment type="cofactor">
    <cofactor evidence="1">
        <name>heme</name>
        <dbReference type="ChEBI" id="CHEBI:30413"/>
    </cofactor>
</comment>
<dbReference type="EMBL" id="JANBPK010000786">
    <property type="protein sequence ID" value="KAJ2932006.1"/>
    <property type="molecule type" value="Genomic_DNA"/>
</dbReference>
<dbReference type="PRINTS" id="PR00385">
    <property type="entry name" value="P450"/>
</dbReference>
<protein>
    <recommendedName>
        <fullName evidence="10">Cytochrome P450</fullName>
    </recommendedName>
</protein>
<dbReference type="SUPFAM" id="SSF48264">
    <property type="entry name" value="Cytochrome P450"/>
    <property type="match status" value="1"/>
</dbReference>
<evidence type="ECO:0000313" key="8">
    <source>
        <dbReference type="EMBL" id="KAJ2932006.1"/>
    </source>
</evidence>
<evidence type="ECO:0000256" key="2">
    <source>
        <dbReference type="ARBA" id="ARBA00005179"/>
    </source>
</evidence>
<keyword evidence="4" id="KW-0479">Metal-binding</keyword>
<dbReference type="AlphaFoldDB" id="A0A9W8JA08"/>
<keyword evidence="6" id="KW-0408">Iron</keyword>
<dbReference type="Gene3D" id="1.10.630.10">
    <property type="entry name" value="Cytochrome P450"/>
    <property type="match status" value="1"/>
</dbReference>
<keyword evidence="5" id="KW-0560">Oxidoreductase</keyword>
<dbReference type="PRINTS" id="PR00463">
    <property type="entry name" value="EP450I"/>
</dbReference>
<keyword evidence="7" id="KW-0503">Monooxygenase</keyword>
<evidence type="ECO:0000313" key="9">
    <source>
        <dbReference type="Proteomes" id="UP001140091"/>
    </source>
</evidence>
<comment type="pathway">
    <text evidence="2">Secondary metabolite biosynthesis.</text>
</comment>
<reference evidence="8" key="1">
    <citation type="submission" date="2022-06" db="EMBL/GenBank/DDBJ databases">
        <title>Genome Sequence of Candolleomyces eurysporus.</title>
        <authorList>
            <person name="Buettner E."/>
        </authorList>
    </citation>
    <scope>NUCLEOTIDE SEQUENCE</scope>
    <source>
        <strain evidence="8">VTCC 930004</strain>
    </source>
</reference>
<dbReference type="PANTHER" id="PTHR24305">
    <property type="entry name" value="CYTOCHROME P450"/>
    <property type="match status" value="1"/>
</dbReference>
<evidence type="ECO:0008006" key="10">
    <source>
        <dbReference type="Google" id="ProtNLM"/>
    </source>
</evidence>
<feature type="non-terminal residue" evidence="8">
    <location>
        <position position="1"/>
    </location>
</feature>
<dbReference type="GO" id="GO:0016705">
    <property type="term" value="F:oxidoreductase activity, acting on paired donors, with incorporation or reduction of molecular oxygen"/>
    <property type="evidence" value="ECO:0007669"/>
    <property type="project" value="InterPro"/>
</dbReference>
<accession>A0A9W8JA08</accession>
<gene>
    <name evidence="8" type="ORF">H1R20_g5091</name>
</gene>
<sequence length="296" mass="32864">MPKGPVWEARRLVTSRKAKGHRSLHAVRDLKLHGELRKPWNKAFAKEPLKDYETVLLQTSAILLEQLQNFCTTSSEAKQGTVVDVAEWLSHYSFDFMGNMVFGKSFNLLTAGDPENVWDTMQKSTIFPNVAQHIPWVAGFTGLFPSFTKHTSAFAHFAATQAKWRAANEPSHHDLFFHLLKNTEVEPGASPLPSIMADAVLGIIAGSDTTAATLSNMLYYLTRYPDWQDRVRKEVDELCEKVPGLGKRAIPGSDALADLKNLNAVINEMLRLQPPLPTMLQRAPAAGSGGKQLGNW</sequence>
<dbReference type="GO" id="GO:0004497">
    <property type="term" value="F:monooxygenase activity"/>
    <property type="evidence" value="ECO:0007669"/>
    <property type="project" value="UniProtKB-KW"/>
</dbReference>
<dbReference type="PANTHER" id="PTHR24305:SF187">
    <property type="entry name" value="P450, PUTATIVE (EUROFUNG)-RELATED"/>
    <property type="match status" value="1"/>
</dbReference>
<dbReference type="InterPro" id="IPR001128">
    <property type="entry name" value="Cyt_P450"/>
</dbReference>